<keyword evidence="2" id="KW-1185">Reference proteome</keyword>
<keyword evidence="1" id="KW-0808">Transferase</keyword>
<proteinExistence type="predicted"/>
<dbReference type="EMBL" id="CAXAMM010002891">
    <property type="protein sequence ID" value="CAK8997767.1"/>
    <property type="molecule type" value="Genomic_DNA"/>
</dbReference>
<keyword evidence="1" id="KW-0418">Kinase</keyword>
<name>A0ABP0I599_9DINO</name>
<dbReference type="Proteomes" id="UP001642464">
    <property type="component" value="Unassembled WGS sequence"/>
</dbReference>
<comment type="caution">
    <text evidence="1">The sequence shown here is derived from an EMBL/GenBank/DDBJ whole genome shotgun (WGS) entry which is preliminary data.</text>
</comment>
<organism evidence="1 2">
    <name type="scientific">Durusdinium trenchii</name>
    <dbReference type="NCBI Taxonomy" id="1381693"/>
    <lineage>
        <taxon>Eukaryota</taxon>
        <taxon>Sar</taxon>
        <taxon>Alveolata</taxon>
        <taxon>Dinophyceae</taxon>
        <taxon>Suessiales</taxon>
        <taxon>Symbiodiniaceae</taxon>
        <taxon>Durusdinium</taxon>
    </lineage>
</organism>
<gene>
    <name evidence="1" type="ORF">SCF082_LOCUS5345</name>
</gene>
<dbReference type="GO" id="GO:0016301">
    <property type="term" value="F:kinase activity"/>
    <property type="evidence" value="ECO:0007669"/>
    <property type="project" value="UniProtKB-KW"/>
</dbReference>
<protein>
    <submittedName>
        <fullName evidence="1">Mitogen-activated protein kinase kinase 3</fullName>
    </submittedName>
</protein>
<evidence type="ECO:0000313" key="2">
    <source>
        <dbReference type="Proteomes" id="UP001642464"/>
    </source>
</evidence>
<reference evidence="1 2" key="1">
    <citation type="submission" date="2024-02" db="EMBL/GenBank/DDBJ databases">
        <authorList>
            <person name="Chen Y."/>
            <person name="Shah S."/>
            <person name="Dougan E. K."/>
            <person name="Thang M."/>
            <person name="Chan C."/>
        </authorList>
    </citation>
    <scope>NUCLEOTIDE SEQUENCE [LARGE SCALE GENOMIC DNA]</scope>
</reference>
<sequence>MPRPFASMKPLCTWKKQLIYKISTSEQDQAMRRPCEAHLWIDDYGRLLVRPRRLDTPEVPRWIYMNEVSCMVMHSERVDQFNPHGGPWLTLHGPRLGMGYVPHPIKKLKGCQDAVRVIIAVRSGRVVAPKMGACTRAYLSLLGQRIASSMQTEEQVDYTCALDRILPLPVEAAEKEAFLRILEDAVCSLDIVEEVHPDVKELTSYGFRPKVLCGNRIALWRLWSDERELPKEMSCRSLDDLGLTWVLLMYGDVVF</sequence>
<accession>A0ABP0I599</accession>
<evidence type="ECO:0000313" key="1">
    <source>
        <dbReference type="EMBL" id="CAK8997767.1"/>
    </source>
</evidence>